<dbReference type="InterPro" id="IPR006464">
    <property type="entry name" value="AcTrfase_RimI/Ard1"/>
</dbReference>
<dbReference type="Gene3D" id="3.40.630.30">
    <property type="match status" value="1"/>
</dbReference>
<dbReference type="InterPro" id="IPR016181">
    <property type="entry name" value="Acyl_CoA_acyltransferase"/>
</dbReference>
<dbReference type="EMBL" id="DXCD01000211">
    <property type="protein sequence ID" value="HIZ13850.1"/>
    <property type="molecule type" value="Genomic_DNA"/>
</dbReference>
<dbReference type="NCBIfam" id="TIGR01575">
    <property type="entry name" value="rimI"/>
    <property type="match status" value="1"/>
</dbReference>
<sequence>MRVLAIDSSGLTATVAVVEEEQTVAEYTINYKKTHSQTLLPMIDEMVRMVEVDLSTVDAIAVAGGPGSFTGLRIGSATAKGLGLALGKPLVSVPTVDAMAYSVYGCEDIICPIMDARRSQVYTGIYTFVPETAAEDFHEMRYRFKVIRVQMAVSVEELIRRLNVYGKRVVFLGDGVPVYREMLAKGLKVPYFFAPSYMNRQRAAAVGALGIRYYQEGRYETAAEHKPEYLRMSQAERERAQREKNAVPEVRRMTMEDGAAVAEMEHQLFPDAWSEKAILETLEQPNTICLMAEKAGRAAGYLLAYTAADEAEIARIAVVKELQRQGVARTLLNELETFCKSREIRKILLDVRAGNSAARALYTKTGFVEDGIRQRFYDNPMEDAILMSRPVEAGNDGAGEMK</sequence>
<reference evidence="6" key="2">
    <citation type="submission" date="2021-04" db="EMBL/GenBank/DDBJ databases">
        <authorList>
            <person name="Gilroy R."/>
        </authorList>
    </citation>
    <scope>NUCLEOTIDE SEQUENCE</scope>
    <source>
        <strain evidence="6">ChiGjej1B1-13045</strain>
    </source>
</reference>
<dbReference type="InterPro" id="IPR050680">
    <property type="entry name" value="YpeA/RimI_acetyltransf"/>
</dbReference>
<gene>
    <name evidence="6" type="primary">tsaB</name>
    <name evidence="6" type="ORF">H9817_08000</name>
</gene>
<dbReference type="AlphaFoldDB" id="A0A9D2DB70"/>
<evidence type="ECO:0000313" key="7">
    <source>
        <dbReference type="Proteomes" id="UP000824017"/>
    </source>
</evidence>
<evidence type="ECO:0000256" key="2">
    <source>
        <dbReference type="ARBA" id="ARBA00022490"/>
    </source>
</evidence>
<dbReference type="InterPro" id="IPR000905">
    <property type="entry name" value="Gcp-like_dom"/>
</dbReference>
<dbReference type="Pfam" id="PF00583">
    <property type="entry name" value="Acetyltransf_1"/>
    <property type="match status" value="1"/>
</dbReference>
<comment type="caution">
    <text evidence="6">The sequence shown here is derived from an EMBL/GenBank/DDBJ whole genome shotgun (WGS) entry which is preliminary data.</text>
</comment>
<dbReference type="Pfam" id="PF00814">
    <property type="entry name" value="TsaD"/>
    <property type="match status" value="1"/>
</dbReference>
<dbReference type="CDD" id="cd24032">
    <property type="entry name" value="ASKHA_NBD_TsaB"/>
    <property type="match status" value="1"/>
</dbReference>
<dbReference type="EC" id="2.3.1.234" evidence="6"/>
<evidence type="ECO:0000256" key="3">
    <source>
        <dbReference type="ARBA" id="ARBA00022679"/>
    </source>
</evidence>
<dbReference type="PANTHER" id="PTHR43420">
    <property type="entry name" value="ACETYLTRANSFERASE"/>
    <property type="match status" value="1"/>
</dbReference>
<dbReference type="PROSITE" id="PS51186">
    <property type="entry name" value="GNAT"/>
    <property type="match status" value="1"/>
</dbReference>
<dbReference type="InterPro" id="IPR043129">
    <property type="entry name" value="ATPase_NBD"/>
</dbReference>
<evidence type="ECO:0000256" key="1">
    <source>
        <dbReference type="ARBA" id="ARBA00005395"/>
    </source>
</evidence>
<organism evidence="6 7">
    <name type="scientific">Candidatus Mediterraneibacter stercorigallinarum</name>
    <dbReference type="NCBI Taxonomy" id="2838686"/>
    <lineage>
        <taxon>Bacteria</taxon>
        <taxon>Bacillati</taxon>
        <taxon>Bacillota</taxon>
        <taxon>Clostridia</taxon>
        <taxon>Lachnospirales</taxon>
        <taxon>Lachnospiraceae</taxon>
        <taxon>Mediterraneibacter</taxon>
    </lineage>
</organism>
<dbReference type="Proteomes" id="UP000824017">
    <property type="component" value="Unassembled WGS sequence"/>
</dbReference>
<dbReference type="InterPro" id="IPR000182">
    <property type="entry name" value="GNAT_dom"/>
</dbReference>
<evidence type="ECO:0000313" key="6">
    <source>
        <dbReference type="EMBL" id="HIZ13850.1"/>
    </source>
</evidence>
<proteinExistence type="inferred from homology"/>
<keyword evidence="2" id="KW-0963">Cytoplasm</keyword>
<dbReference type="Gene3D" id="3.30.420.40">
    <property type="match status" value="2"/>
</dbReference>
<keyword evidence="4 6" id="KW-0012">Acyltransferase</keyword>
<dbReference type="GO" id="GO:0008080">
    <property type="term" value="F:N-acetyltransferase activity"/>
    <property type="evidence" value="ECO:0007669"/>
    <property type="project" value="InterPro"/>
</dbReference>
<dbReference type="CDD" id="cd04301">
    <property type="entry name" value="NAT_SF"/>
    <property type="match status" value="1"/>
</dbReference>
<dbReference type="InterPro" id="IPR022496">
    <property type="entry name" value="T6A_TsaB"/>
</dbReference>
<dbReference type="SUPFAM" id="SSF55729">
    <property type="entry name" value="Acyl-CoA N-acyltransferases (Nat)"/>
    <property type="match status" value="1"/>
</dbReference>
<name>A0A9D2DB70_9FIRM</name>
<evidence type="ECO:0000256" key="4">
    <source>
        <dbReference type="ARBA" id="ARBA00023315"/>
    </source>
</evidence>
<accession>A0A9D2DB70</accession>
<dbReference type="SUPFAM" id="SSF53067">
    <property type="entry name" value="Actin-like ATPase domain"/>
    <property type="match status" value="2"/>
</dbReference>
<dbReference type="GO" id="GO:0061711">
    <property type="term" value="F:tRNA N(6)-L-threonylcarbamoyladenine synthase activity"/>
    <property type="evidence" value="ECO:0007669"/>
    <property type="project" value="UniProtKB-EC"/>
</dbReference>
<reference evidence="6" key="1">
    <citation type="journal article" date="2021" name="PeerJ">
        <title>Extensive microbial diversity within the chicken gut microbiome revealed by metagenomics and culture.</title>
        <authorList>
            <person name="Gilroy R."/>
            <person name="Ravi A."/>
            <person name="Getino M."/>
            <person name="Pursley I."/>
            <person name="Horton D.L."/>
            <person name="Alikhan N.F."/>
            <person name="Baker D."/>
            <person name="Gharbi K."/>
            <person name="Hall N."/>
            <person name="Watson M."/>
            <person name="Adriaenssens E.M."/>
            <person name="Foster-Nyarko E."/>
            <person name="Jarju S."/>
            <person name="Secka A."/>
            <person name="Antonio M."/>
            <person name="Oren A."/>
            <person name="Chaudhuri R.R."/>
            <person name="La Ragione R."/>
            <person name="Hildebrand F."/>
            <person name="Pallen M.J."/>
        </authorList>
    </citation>
    <scope>NUCLEOTIDE SEQUENCE</scope>
    <source>
        <strain evidence="6">ChiGjej1B1-13045</strain>
    </source>
</reference>
<dbReference type="NCBIfam" id="TIGR03725">
    <property type="entry name" value="T6A_YeaZ"/>
    <property type="match status" value="1"/>
</dbReference>
<protein>
    <submittedName>
        <fullName evidence="6">tRNA (Adenosine(37)-N6)-threonylcarbamoyltransferase complex dimerization subunit type 1 TsaB</fullName>
        <ecNumber evidence="6">2.3.1.234</ecNumber>
    </submittedName>
</protein>
<dbReference type="PANTHER" id="PTHR43420:SF44">
    <property type="entry name" value="ACETYLTRANSFERASE YPEA"/>
    <property type="match status" value="1"/>
</dbReference>
<comment type="similarity">
    <text evidence="1">Belongs to the acetyltransferase family. RimI subfamily.</text>
</comment>
<evidence type="ECO:0000259" key="5">
    <source>
        <dbReference type="PROSITE" id="PS51186"/>
    </source>
</evidence>
<dbReference type="GO" id="GO:0002949">
    <property type="term" value="P:tRNA threonylcarbamoyladenosine modification"/>
    <property type="evidence" value="ECO:0007669"/>
    <property type="project" value="InterPro"/>
</dbReference>
<keyword evidence="3 6" id="KW-0808">Transferase</keyword>
<feature type="domain" description="N-acetyltransferase" evidence="5">
    <location>
        <begin position="248"/>
        <end position="392"/>
    </location>
</feature>